<reference evidence="2" key="1">
    <citation type="submission" date="2022-06" db="EMBL/GenBank/DDBJ databases">
        <title>Antifungal cultures and metabolites of lactic acid bacteria for use in dairy fermentations.</title>
        <authorList>
            <person name="Zhao Z."/>
            <person name="Gaenzle M."/>
        </authorList>
    </citation>
    <scope>NUCLEOTIDE SEQUENCE</scope>
    <source>
        <strain evidence="2">FUA3126</strain>
    </source>
</reference>
<gene>
    <name evidence="2" type="ORF">NNA32_11725</name>
</gene>
<dbReference type="Pfam" id="PF10665">
    <property type="entry name" value="Minor_capsid_1"/>
    <property type="match status" value="1"/>
</dbReference>
<evidence type="ECO:0000313" key="2">
    <source>
        <dbReference type="EMBL" id="MDF9914908.1"/>
    </source>
</evidence>
<protein>
    <submittedName>
        <fullName evidence="2">Minor capsid protein</fullName>
    </submittedName>
</protein>
<feature type="compositionally biased region" description="Polar residues" evidence="1">
    <location>
        <begin position="31"/>
        <end position="40"/>
    </location>
</feature>
<evidence type="ECO:0000256" key="1">
    <source>
        <dbReference type="SAM" id="MobiDB-lite"/>
    </source>
</evidence>
<feature type="region of interest" description="Disordered" evidence="1">
    <location>
        <begin position="17"/>
        <end position="40"/>
    </location>
</feature>
<dbReference type="Proteomes" id="UP001152867">
    <property type="component" value="Unassembled WGS sequence"/>
</dbReference>
<dbReference type="RefSeq" id="WP_178943143.1">
    <property type="nucleotide sequence ID" value="NZ_JAIWJG010000018.1"/>
</dbReference>
<organism evidence="2 3">
    <name type="scientific">Furfurilactobacillus milii</name>
    <dbReference type="NCBI Taxonomy" id="2888272"/>
    <lineage>
        <taxon>Bacteria</taxon>
        <taxon>Bacillati</taxon>
        <taxon>Bacillota</taxon>
        <taxon>Bacilli</taxon>
        <taxon>Lactobacillales</taxon>
        <taxon>Lactobacillaceae</taxon>
        <taxon>Furfurilactobacillus</taxon>
    </lineage>
</organism>
<dbReference type="InterPro" id="IPR019612">
    <property type="entry name" value="Minor_capsid_put"/>
</dbReference>
<proteinExistence type="predicted"/>
<accession>A0ABT6DEC0</accession>
<comment type="caution">
    <text evidence="2">The sequence shown here is derived from an EMBL/GenBank/DDBJ whole genome shotgun (WGS) entry which is preliminary data.</text>
</comment>
<sequence length="126" mass="13642">MVDAIPLELLSDSIKVLPDQPDKDKDDSWSTEDSTNTDASYTIEHVRVDPAAGVSVQSMGGGTTVTTITGSYMLFVDAVNSAPLKQLPQINDHVVVSSTGQKLLVKSFDPIYDFGTHIHHWEGVLS</sequence>
<name>A0ABT6DEC0_9LACO</name>
<dbReference type="EMBL" id="JANDJP010000021">
    <property type="protein sequence ID" value="MDF9914908.1"/>
    <property type="molecule type" value="Genomic_DNA"/>
</dbReference>
<evidence type="ECO:0000313" key="3">
    <source>
        <dbReference type="Proteomes" id="UP001152867"/>
    </source>
</evidence>
<keyword evidence="3" id="KW-1185">Reference proteome</keyword>